<evidence type="ECO:0000313" key="2">
    <source>
        <dbReference type="Proteomes" id="UP000441585"/>
    </source>
</evidence>
<organism evidence="1 2">
    <name type="scientific">Metabacillus idriensis</name>
    <dbReference type="NCBI Taxonomy" id="324768"/>
    <lineage>
        <taxon>Bacteria</taxon>
        <taxon>Bacillati</taxon>
        <taxon>Bacillota</taxon>
        <taxon>Bacilli</taxon>
        <taxon>Bacillales</taxon>
        <taxon>Bacillaceae</taxon>
        <taxon>Metabacillus</taxon>
    </lineage>
</organism>
<sequence>MDKSLSYLREVLSNYLEDHEVSRHLYQKLSQQAFDDEKHFVRDLSEKELSFLNKMLPYEIKHAMGEQDYVRVDQLNEVYEELL</sequence>
<dbReference type="RefSeq" id="WP_154319170.1">
    <property type="nucleotide sequence ID" value="NZ_CAJGAA010000008.1"/>
</dbReference>
<dbReference type="AlphaFoldDB" id="A0A6I2MIV9"/>
<name>A0A6I2MIV9_9BACI</name>
<dbReference type="EMBL" id="WKKF01000006">
    <property type="protein sequence ID" value="MRX55753.1"/>
    <property type="molecule type" value="Genomic_DNA"/>
</dbReference>
<protein>
    <submittedName>
        <fullName evidence="1">Sporulation protein</fullName>
    </submittedName>
</protein>
<gene>
    <name evidence="1" type="ORF">GJU41_17455</name>
</gene>
<dbReference type="Proteomes" id="UP000441585">
    <property type="component" value="Unassembled WGS sequence"/>
</dbReference>
<comment type="caution">
    <text evidence="1">The sequence shown here is derived from an EMBL/GenBank/DDBJ whole genome shotgun (WGS) entry which is preliminary data.</text>
</comment>
<keyword evidence="2" id="KW-1185">Reference proteome</keyword>
<evidence type="ECO:0000313" key="1">
    <source>
        <dbReference type="EMBL" id="MRX55753.1"/>
    </source>
</evidence>
<proteinExistence type="predicted"/>
<dbReference type="InterPro" id="IPR020255">
    <property type="entry name" value="CsgA"/>
</dbReference>
<reference evidence="1 2" key="1">
    <citation type="submission" date="2019-11" db="EMBL/GenBank/DDBJ databases">
        <title>Bacillus idriensis genome.</title>
        <authorList>
            <person name="Konopka E.N."/>
            <person name="Newman J.D."/>
        </authorList>
    </citation>
    <scope>NUCLEOTIDE SEQUENCE [LARGE SCALE GENOMIC DNA]</scope>
    <source>
        <strain evidence="1 2">DSM 19097</strain>
    </source>
</reference>
<dbReference type="Pfam" id="PF17334">
    <property type="entry name" value="CsgA"/>
    <property type="match status" value="1"/>
</dbReference>
<accession>A0A6I2MIV9</accession>